<protein>
    <recommendedName>
        <fullName evidence="4">Trypsin-like peptidase</fullName>
    </recommendedName>
</protein>
<keyword evidence="1" id="KW-0812">Transmembrane</keyword>
<accession>A0ABT1IB41</accession>
<evidence type="ECO:0000256" key="1">
    <source>
        <dbReference type="SAM" id="Phobius"/>
    </source>
</evidence>
<evidence type="ECO:0000313" key="3">
    <source>
        <dbReference type="Proteomes" id="UP001205185"/>
    </source>
</evidence>
<gene>
    <name evidence="2" type="ORF">LV75_002347</name>
</gene>
<comment type="caution">
    <text evidence="2">The sequence shown here is derived from an EMBL/GenBank/DDBJ whole genome shotgun (WGS) entry which is preliminary data.</text>
</comment>
<evidence type="ECO:0000313" key="2">
    <source>
        <dbReference type="EMBL" id="MCP2269858.1"/>
    </source>
</evidence>
<keyword evidence="1" id="KW-0472">Membrane</keyword>
<organism evidence="2 3">
    <name type="scientific">Actinokineospora diospyrosa</name>
    <dbReference type="NCBI Taxonomy" id="103728"/>
    <lineage>
        <taxon>Bacteria</taxon>
        <taxon>Bacillati</taxon>
        <taxon>Actinomycetota</taxon>
        <taxon>Actinomycetes</taxon>
        <taxon>Pseudonocardiales</taxon>
        <taxon>Pseudonocardiaceae</taxon>
        <taxon>Actinokineospora</taxon>
    </lineage>
</organism>
<keyword evidence="3" id="KW-1185">Reference proteome</keyword>
<feature type="transmembrane region" description="Helical" evidence="1">
    <location>
        <begin position="234"/>
        <end position="255"/>
    </location>
</feature>
<keyword evidence="1" id="KW-1133">Transmembrane helix</keyword>
<dbReference type="Proteomes" id="UP001205185">
    <property type="component" value="Unassembled WGS sequence"/>
</dbReference>
<evidence type="ECO:0008006" key="4">
    <source>
        <dbReference type="Google" id="ProtNLM"/>
    </source>
</evidence>
<sequence length="418" mass="43254">MRLVRVGETTSEVGRDVRAALTSWGRGDAVAGGVALLGVRVPGFGSAVEAVVLLPRGVLVVIGVDLPDPAMRLEAPLEDRWRVDGWPIARPDGPVNPAANALGATAAVAAVVRDKQPRPVPVGTVVAVGPYVSRVDQPAADRERGVRILHPEPMTLLAVARELAAHSRPSPIDELRRVLAVLHPATTLTDEDLLAEGFPDGLSPEAGAERTTILPLIPGRPTPPPPPAKRRPRLWPIAAVVVVALLLVVGIAVAVSADDTSARAPGGPGAAAADAVAFAGRGTASSADCAAHTDGEVKAWLERNGCARLIRGRFEATTTGRRAAVLVGVLRFTGSTSAAELRTVLDRPGAGTVLDQAAEGVAWPDGLTPPFQSALKAAGSEGNSVKLVQVVWVDQPSTPDDPVLREIAARAMRLTLAG</sequence>
<name>A0ABT1IB41_9PSEU</name>
<reference evidence="2 3" key="1">
    <citation type="submission" date="2022-06" db="EMBL/GenBank/DDBJ databases">
        <title>Genomic Encyclopedia of Archaeal and Bacterial Type Strains, Phase II (KMG-II): from individual species to whole genera.</title>
        <authorList>
            <person name="Goeker M."/>
        </authorList>
    </citation>
    <scope>NUCLEOTIDE SEQUENCE [LARGE SCALE GENOMIC DNA]</scope>
    <source>
        <strain evidence="2 3">DSM 44255</strain>
    </source>
</reference>
<dbReference type="EMBL" id="JAMTCO010000005">
    <property type="protein sequence ID" value="MCP2269858.1"/>
    <property type="molecule type" value="Genomic_DNA"/>
</dbReference>
<dbReference type="RefSeq" id="WP_253886823.1">
    <property type="nucleotide sequence ID" value="NZ_BAAAVB010000012.1"/>
</dbReference>
<proteinExistence type="predicted"/>